<sequence length="56" mass="5725">MFLASFDREDDLALDVAFGSSFVCLAGGGEGVGAVQDDADRSVIEQASDFGQLGPA</sequence>
<accession>W9GXJ4</accession>
<proteinExistence type="predicted"/>
<name>W9GXJ4_9PROT</name>
<comment type="caution">
    <text evidence="1">The sequence shown here is derived from an EMBL/GenBank/DDBJ whole genome shotgun (WGS) entry which is preliminary data.</text>
</comment>
<gene>
    <name evidence="1" type="ORF">N825_12090</name>
</gene>
<organism evidence="1 2">
    <name type="scientific">Skermanella stibiiresistens SB22</name>
    <dbReference type="NCBI Taxonomy" id="1385369"/>
    <lineage>
        <taxon>Bacteria</taxon>
        <taxon>Pseudomonadati</taxon>
        <taxon>Pseudomonadota</taxon>
        <taxon>Alphaproteobacteria</taxon>
        <taxon>Rhodospirillales</taxon>
        <taxon>Azospirillaceae</taxon>
        <taxon>Skermanella</taxon>
    </lineage>
</organism>
<dbReference type="EMBL" id="AVFL01000017">
    <property type="protein sequence ID" value="EWY38544.1"/>
    <property type="molecule type" value="Genomic_DNA"/>
</dbReference>
<dbReference type="AlphaFoldDB" id="W9GXJ4"/>
<evidence type="ECO:0000313" key="1">
    <source>
        <dbReference type="EMBL" id="EWY38544.1"/>
    </source>
</evidence>
<evidence type="ECO:0000313" key="2">
    <source>
        <dbReference type="Proteomes" id="UP000019486"/>
    </source>
</evidence>
<reference evidence="1 2" key="1">
    <citation type="submission" date="2013-08" db="EMBL/GenBank/DDBJ databases">
        <title>The genome sequence of Skermanella stibiiresistens.</title>
        <authorList>
            <person name="Zhu W."/>
            <person name="Wang G."/>
        </authorList>
    </citation>
    <scope>NUCLEOTIDE SEQUENCE [LARGE SCALE GENOMIC DNA]</scope>
    <source>
        <strain evidence="1 2">SB22</strain>
    </source>
</reference>
<dbReference type="Proteomes" id="UP000019486">
    <property type="component" value="Unassembled WGS sequence"/>
</dbReference>
<keyword evidence="2" id="KW-1185">Reference proteome</keyword>
<protein>
    <submittedName>
        <fullName evidence="1">Uncharacterized protein</fullName>
    </submittedName>
</protein>